<comment type="caution">
    <text evidence="2">The sequence shown here is derived from an EMBL/GenBank/DDBJ whole genome shotgun (WGS) entry which is preliminary data.</text>
</comment>
<evidence type="ECO:0000313" key="3">
    <source>
        <dbReference type="Proteomes" id="UP000034680"/>
    </source>
</evidence>
<feature type="domain" description="Metallo-beta-lactamase" evidence="1">
    <location>
        <begin position="16"/>
        <end position="176"/>
    </location>
</feature>
<dbReference type="PANTHER" id="PTHR42951:SF14">
    <property type="entry name" value="METALLO-BETA-LACTAMASE SUPERFAMILY PROTEIN"/>
    <property type="match status" value="1"/>
</dbReference>
<dbReference type="OrthoDB" id="536211at2759"/>
<dbReference type="Gene3D" id="3.60.15.10">
    <property type="entry name" value="Ribonuclease Z/Hydroxyacylglutathione hydrolase-like"/>
    <property type="match status" value="1"/>
</dbReference>
<name>A0A0G2HXG7_9PEZI</name>
<dbReference type="InterPro" id="IPR001279">
    <property type="entry name" value="Metallo-B-lactamas"/>
</dbReference>
<dbReference type="Proteomes" id="UP000034680">
    <property type="component" value="Unassembled WGS sequence"/>
</dbReference>
<accession>A0A0G2HXG7</accession>
<sequence>MLTEHETQQFAKGPMKVAPGRKLSYIYITHGHADHVLGLSQLAERFPEAIAVATKAIIQYVEQQLGEDYFSSTWEMFFPDGQIYKPGTKPKPLPDCNEFKLGGRWLFKAVEVGHSDKYDSSFLWVPDLRLAVCGDVAYGEVHQMLLEANMKAKREKWIRPVEQVQALNPVHVVAGHKKAEEQDAA</sequence>
<proteinExistence type="predicted"/>
<reference evidence="2 3" key="1">
    <citation type="submission" date="2015-05" db="EMBL/GenBank/DDBJ databases">
        <title>Distinctive expansion of gene families associated with plant cell wall degradation and secondary metabolism in the genomes of grapevine trunk pathogens.</title>
        <authorList>
            <person name="Lawrence D.P."/>
            <person name="Travadon R."/>
            <person name="Rolshausen P.E."/>
            <person name="Baumgartner K."/>
        </authorList>
    </citation>
    <scope>NUCLEOTIDE SEQUENCE [LARGE SCALE GENOMIC DNA]</scope>
    <source>
        <strain evidence="2">DA912</strain>
    </source>
</reference>
<protein>
    <submittedName>
        <fullName evidence="2">Putative metallo-beta-lactamase domain</fullName>
    </submittedName>
</protein>
<dbReference type="InterPro" id="IPR036866">
    <property type="entry name" value="RibonucZ/Hydroxyglut_hydro"/>
</dbReference>
<keyword evidence="3" id="KW-1185">Reference proteome</keyword>
<dbReference type="AlphaFoldDB" id="A0A0G2HXG7"/>
<dbReference type="InterPro" id="IPR050855">
    <property type="entry name" value="NDM-1-like"/>
</dbReference>
<dbReference type="EMBL" id="LCUC01000020">
    <property type="protein sequence ID" value="KKY39393.1"/>
    <property type="molecule type" value="Genomic_DNA"/>
</dbReference>
<organism evidence="2 3">
    <name type="scientific">Diaporthe ampelina</name>
    <dbReference type="NCBI Taxonomy" id="1214573"/>
    <lineage>
        <taxon>Eukaryota</taxon>
        <taxon>Fungi</taxon>
        <taxon>Dikarya</taxon>
        <taxon>Ascomycota</taxon>
        <taxon>Pezizomycotina</taxon>
        <taxon>Sordariomycetes</taxon>
        <taxon>Sordariomycetidae</taxon>
        <taxon>Diaporthales</taxon>
        <taxon>Diaporthaceae</taxon>
        <taxon>Diaporthe</taxon>
    </lineage>
</organism>
<evidence type="ECO:0000313" key="2">
    <source>
        <dbReference type="EMBL" id="KKY39393.1"/>
    </source>
</evidence>
<dbReference type="SMART" id="SM00849">
    <property type="entry name" value="Lactamase_B"/>
    <property type="match status" value="1"/>
</dbReference>
<gene>
    <name evidence="2" type="ORF">UCDDA912_g00604</name>
</gene>
<dbReference type="Pfam" id="PF00753">
    <property type="entry name" value="Lactamase_B"/>
    <property type="match status" value="1"/>
</dbReference>
<dbReference type="PANTHER" id="PTHR42951">
    <property type="entry name" value="METALLO-BETA-LACTAMASE DOMAIN-CONTAINING"/>
    <property type="match status" value="1"/>
</dbReference>
<dbReference type="SUPFAM" id="SSF56281">
    <property type="entry name" value="Metallo-hydrolase/oxidoreductase"/>
    <property type="match status" value="1"/>
</dbReference>
<reference evidence="2 3" key="2">
    <citation type="submission" date="2015-05" db="EMBL/GenBank/DDBJ databases">
        <authorList>
            <person name="Morales-Cruz A."/>
            <person name="Amrine K.C."/>
            <person name="Cantu D."/>
        </authorList>
    </citation>
    <scope>NUCLEOTIDE SEQUENCE [LARGE SCALE GENOMIC DNA]</scope>
    <source>
        <strain evidence="2">DA912</strain>
    </source>
</reference>
<evidence type="ECO:0000259" key="1">
    <source>
        <dbReference type="SMART" id="SM00849"/>
    </source>
</evidence>